<evidence type="ECO:0000259" key="3">
    <source>
        <dbReference type="Pfam" id="PF21320"/>
    </source>
</evidence>
<name>A0ABV8Y198_9MICC</name>
<evidence type="ECO:0000259" key="2">
    <source>
        <dbReference type="Pfam" id="PF13847"/>
    </source>
</evidence>
<dbReference type="GO" id="GO:0032259">
    <property type="term" value="P:methylation"/>
    <property type="evidence" value="ECO:0007669"/>
    <property type="project" value="UniProtKB-KW"/>
</dbReference>
<keyword evidence="4" id="KW-0489">Methyltransferase</keyword>
<feature type="domain" description="Methyltransferase" evidence="2">
    <location>
        <begin position="194"/>
        <end position="306"/>
    </location>
</feature>
<dbReference type="Proteomes" id="UP001595965">
    <property type="component" value="Unassembled WGS sequence"/>
</dbReference>
<evidence type="ECO:0000313" key="5">
    <source>
        <dbReference type="Proteomes" id="UP001595965"/>
    </source>
</evidence>
<organism evidence="4 5">
    <name type="scientific">Citricoccus alkalitolerans</name>
    <dbReference type="NCBI Taxonomy" id="246603"/>
    <lineage>
        <taxon>Bacteria</taxon>
        <taxon>Bacillati</taxon>
        <taxon>Actinomycetota</taxon>
        <taxon>Actinomycetes</taxon>
        <taxon>Micrococcales</taxon>
        <taxon>Micrococcaceae</taxon>
        <taxon>Citricoccus</taxon>
    </lineage>
</organism>
<dbReference type="GO" id="GO:0008168">
    <property type="term" value="F:methyltransferase activity"/>
    <property type="evidence" value="ECO:0007669"/>
    <property type="project" value="UniProtKB-KW"/>
</dbReference>
<dbReference type="Pfam" id="PF21320">
    <property type="entry name" value="WHD_Rv2258c"/>
    <property type="match status" value="1"/>
</dbReference>
<dbReference type="CDD" id="cd02440">
    <property type="entry name" value="AdoMet_MTases"/>
    <property type="match status" value="1"/>
</dbReference>
<comment type="caution">
    <text evidence="4">The sequence shown here is derived from an EMBL/GenBank/DDBJ whole genome shotgun (WGS) entry which is preliminary data.</text>
</comment>
<keyword evidence="5" id="KW-1185">Reference proteome</keyword>
<dbReference type="InterPro" id="IPR053173">
    <property type="entry name" value="SAM-binding_MTase"/>
</dbReference>
<evidence type="ECO:0000313" key="4">
    <source>
        <dbReference type="EMBL" id="MFC4430683.1"/>
    </source>
</evidence>
<dbReference type="InterPro" id="IPR036390">
    <property type="entry name" value="WH_DNA-bd_sf"/>
</dbReference>
<dbReference type="InterPro" id="IPR029063">
    <property type="entry name" value="SAM-dependent_MTases_sf"/>
</dbReference>
<dbReference type="Pfam" id="PF13847">
    <property type="entry name" value="Methyltransf_31"/>
    <property type="match status" value="1"/>
</dbReference>
<dbReference type="EMBL" id="JBHSEN010000002">
    <property type="protein sequence ID" value="MFC4430683.1"/>
    <property type="molecule type" value="Genomic_DNA"/>
</dbReference>
<dbReference type="InterPro" id="IPR048711">
    <property type="entry name" value="WHD_Rv2258c"/>
</dbReference>
<dbReference type="InterPro" id="IPR025714">
    <property type="entry name" value="Methyltranfer_dom"/>
</dbReference>
<dbReference type="PANTHER" id="PTHR45128">
    <property type="entry name" value="METHYLTRANSFERASE TYPE 11"/>
    <property type="match status" value="1"/>
</dbReference>
<accession>A0ABV8Y198</accession>
<dbReference type="Gene3D" id="3.40.50.150">
    <property type="entry name" value="Vaccinia Virus protein VP39"/>
    <property type="match status" value="1"/>
</dbReference>
<reference evidence="5" key="1">
    <citation type="journal article" date="2019" name="Int. J. Syst. Evol. Microbiol.">
        <title>The Global Catalogue of Microorganisms (GCM) 10K type strain sequencing project: providing services to taxonomists for standard genome sequencing and annotation.</title>
        <authorList>
            <consortium name="The Broad Institute Genomics Platform"/>
            <consortium name="The Broad Institute Genome Sequencing Center for Infectious Disease"/>
            <person name="Wu L."/>
            <person name="Ma J."/>
        </authorList>
    </citation>
    <scope>NUCLEOTIDE SEQUENCE [LARGE SCALE GENOMIC DNA]</scope>
    <source>
        <strain evidence="5">CGMCC 1.12125</strain>
    </source>
</reference>
<dbReference type="RefSeq" id="WP_344226040.1">
    <property type="nucleotide sequence ID" value="NZ_BAAALH010000001.1"/>
</dbReference>
<keyword evidence="4" id="KW-0808">Transferase</keyword>
<proteinExistence type="predicted"/>
<evidence type="ECO:0000256" key="1">
    <source>
        <dbReference type="SAM" id="MobiDB-lite"/>
    </source>
</evidence>
<gene>
    <name evidence="4" type="ORF">ACFO0K_13480</name>
</gene>
<sequence>MTTQLTSSHLPAGTPLAAAASPPDPTASAAFAGRCVGIMNQAAIALLTSVGHQTGLFELLAAHPGTTSQQLAEAGDLNERYVREWLGGMVTADFVRYDPVSGTHVLPPEHASVLTLAAGPNNMAHLMQYIGMMGDVEQQIVDRFHTGGGLSYADYPNFHRTMAQESAVVNDASLVDGILPLVDGLPDRLALGIDVADVGCGSGHAVNLMAAAYPASRFTGYDFSEAAIATARDEAAAGGLANARFEVLDVAELDVVGGFDAVTAFDAIHDQAHPALVLANIRRSLRPAGVFLMVDIKAESQVEDNIELPWASYLYAMSMFHCMSVSLGLGGDGLGTVWGRQVAQRMVTEAGFASVEAKDIETDPFNTYYVARLN</sequence>
<dbReference type="SUPFAM" id="SSF46785">
    <property type="entry name" value="Winged helix' DNA-binding domain"/>
    <property type="match status" value="1"/>
</dbReference>
<dbReference type="SUPFAM" id="SSF53335">
    <property type="entry name" value="S-adenosyl-L-methionine-dependent methyltransferases"/>
    <property type="match status" value="1"/>
</dbReference>
<feature type="compositionally biased region" description="Low complexity" evidence="1">
    <location>
        <begin position="14"/>
        <end position="23"/>
    </location>
</feature>
<feature type="domain" description="S-adenosylmethionine-dependent methyltransferase Rv2258c-like winged HTH" evidence="3">
    <location>
        <begin position="42"/>
        <end position="115"/>
    </location>
</feature>
<feature type="region of interest" description="Disordered" evidence="1">
    <location>
        <begin position="1"/>
        <end position="23"/>
    </location>
</feature>
<protein>
    <submittedName>
        <fullName evidence="4">Class I SAM-dependent methyltransferase</fullName>
    </submittedName>
</protein>
<dbReference type="PANTHER" id="PTHR45128:SF1">
    <property type="entry name" value="S-ADENOSYLMETHIONINE-DEPENDENT METHYLTRANSFERASE RV2258C"/>
    <property type="match status" value="1"/>
</dbReference>